<feature type="chain" id="PRO_5020304413" description="SnoaL-like domain-containing protein" evidence="1">
    <location>
        <begin position="32"/>
        <end position="176"/>
    </location>
</feature>
<dbReference type="RefSeq" id="WP_131835323.1">
    <property type="nucleotide sequence ID" value="NZ_SMFY01000002.1"/>
</dbReference>
<gene>
    <name evidence="3" type="ORF">EV667_2140</name>
</gene>
<name>A0A4R1HZ73_ANCAQ</name>
<sequence>MVSPPTSPFRAALMAVALASSAAVLPLVAMASPQPEPEAEARNRQIVTEAFDRWQAGGTTFFTDLLSPDVVWTIEGSGPSAGRFEGREPFIERAVRPFVSRLSTPIRPTNKTVWADGDHVIVNWDGVGTAKDGQAYANSYAWILRMQDGQAVEVTAFLDLAPYDDVLRRIPAPSPQ</sequence>
<dbReference type="PANTHER" id="PTHR41252:SF1">
    <property type="entry name" value="BLR2505 PROTEIN"/>
    <property type="match status" value="1"/>
</dbReference>
<dbReference type="Proteomes" id="UP000295030">
    <property type="component" value="Unassembled WGS sequence"/>
</dbReference>
<feature type="domain" description="SnoaL-like" evidence="2">
    <location>
        <begin position="47"/>
        <end position="154"/>
    </location>
</feature>
<feature type="signal peptide" evidence="1">
    <location>
        <begin position="1"/>
        <end position="31"/>
    </location>
</feature>
<keyword evidence="1" id="KW-0732">Signal</keyword>
<accession>A0A4R1HZ73</accession>
<dbReference type="EMBL" id="SMFY01000002">
    <property type="protein sequence ID" value="TCK28144.1"/>
    <property type="molecule type" value="Genomic_DNA"/>
</dbReference>
<dbReference type="InterPro" id="IPR032710">
    <property type="entry name" value="NTF2-like_dom_sf"/>
</dbReference>
<dbReference type="Pfam" id="PF12680">
    <property type="entry name" value="SnoaL_2"/>
    <property type="match status" value="1"/>
</dbReference>
<organism evidence="3 4">
    <name type="scientific">Ancylobacter aquaticus</name>
    <dbReference type="NCBI Taxonomy" id="100"/>
    <lineage>
        <taxon>Bacteria</taxon>
        <taxon>Pseudomonadati</taxon>
        <taxon>Pseudomonadota</taxon>
        <taxon>Alphaproteobacteria</taxon>
        <taxon>Hyphomicrobiales</taxon>
        <taxon>Xanthobacteraceae</taxon>
        <taxon>Ancylobacter</taxon>
    </lineage>
</organism>
<dbReference type="InterPro" id="IPR037401">
    <property type="entry name" value="SnoaL-like"/>
</dbReference>
<evidence type="ECO:0000313" key="3">
    <source>
        <dbReference type="EMBL" id="TCK28144.1"/>
    </source>
</evidence>
<evidence type="ECO:0000256" key="1">
    <source>
        <dbReference type="SAM" id="SignalP"/>
    </source>
</evidence>
<keyword evidence="4" id="KW-1185">Reference proteome</keyword>
<protein>
    <recommendedName>
        <fullName evidence="2">SnoaL-like domain-containing protein</fullName>
    </recommendedName>
</protein>
<dbReference type="OrthoDB" id="1450423at2"/>
<evidence type="ECO:0000259" key="2">
    <source>
        <dbReference type="Pfam" id="PF12680"/>
    </source>
</evidence>
<proteinExistence type="predicted"/>
<dbReference type="PANTHER" id="PTHR41252">
    <property type="entry name" value="BLR2505 PROTEIN"/>
    <property type="match status" value="1"/>
</dbReference>
<comment type="caution">
    <text evidence="3">The sequence shown here is derived from an EMBL/GenBank/DDBJ whole genome shotgun (WGS) entry which is preliminary data.</text>
</comment>
<reference evidence="3 4" key="1">
    <citation type="submission" date="2019-03" db="EMBL/GenBank/DDBJ databases">
        <title>Genomic Encyclopedia of Type Strains, Phase IV (KMG-IV): sequencing the most valuable type-strain genomes for metagenomic binning, comparative biology and taxonomic classification.</title>
        <authorList>
            <person name="Goeker M."/>
        </authorList>
    </citation>
    <scope>NUCLEOTIDE SEQUENCE [LARGE SCALE GENOMIC DNA]</scope>
    <source>
        <strain evidence="3 4">DSM 101</strain>
    </source>
</reference>
<dbReference type="Gene3D" id="3.10.450.50">
    <property type="match status" value="1"/>
</dbReference>
<dbReference type="SUPFAM" id="SSF54427">
    <property type="entry name" value="NTF2-like"/>
    <property type="match status" value="1"/>
</dbReference>
<evidence type="ECO:0000313" key="4">
    <source>
        <dbReference type="Proteomes" id="UP000295030"/>
    </source>
</evidence>
<dbReference type="AlphaFoldDB" id="A0A4R1HZ73"/>